<evidence type="ECO:0000313" key="2">
    <source>
        <dbReference type="EMBL" id="WEX90928.1"/>
    </source>
</evidence>
<gene>
    <name evidence="2" type="ORF">PZN02_004510</name>
</gene>
<dbReference type="Pfam" id="PF13302">
    <property type="entry name" value="Acetyltransf_3"/>
    <property type="match status" value="1"/>
</dbReference>
<dbReference type="Gene3D" id="3.40.630.30">
    <property type="match status" value="1"/>
</dbReference>
<dbReference type="Proteomes" id="UP001229355">
    <property type="component" value="Chromosome 2"/>
</dbReference>
<organism evidence="2 3">
    <name type="scientific">Sinorhizobium garamanticum</name>
    <dbReference type="NCBI Taxonomy" id="680247"/>
    <lineage>
        <taxon>Bacteria</taxon>
        <taxon>Pseudomonadati</taxon>
        <taxon>Pseudomonadota</taxon>
        <taxon>Alphaproteobacteria</taxon>
        <taxon>Hyphomicrobiales</taxon>
        <taxon>Rhizobiaceae</taxon>
        <taxon>Sinorhizobium/Ensifer group</taxon>
        <taxon>Sinorhizobium</taxon>
    </lineage>
</organism>
<proteinExistence type="predicted"/>
<keyword evidence="3" id="KW-1185">Reference proteome</keyword>
<dbReference type="InterPro" id="IPR000182">
    <property type="entry name" value="GNAT_dom"/>
</dbReference>
<feature type="domain" description="N-acetyltransferase" evidence="1">
    <location>
        <begin position="5"/>
        <end position="87"/>
    </location>
</feature>
<evidence type="ECO:0000259" key="1">
    <source>
        <dbReference type="Pfam" id="PF13302"/>
    </source>
</evidence>
<dbReference type="InterPro" id="IPR016181">
    <property type="entry name" value="Acyl_CoA_acyltransferase"/>
</dbReference>
<accession>A0ABY8DPS1</accession>
<dbReference type="RefSeq" id="WP_280662890.1">
    <property type="nucleotide sequence ID" value="NZ_CP120374.1"/>
</dbReference>
<dbReference type="SUPFAM" id="SSF55729">
    <property type="entry name" value="Acyl-CoA N-acyltransferases (Nat)"/>
    <property type="match status" value="1"/>
</dbReference>
<evidence type="ECO:0000313" key="3">
    <source>
        <dbReference type="Proteomes" id="UP001229355"/>
    </source>
</evidence>
<protein>
    <submittedName>
        <fullName evidence="2">GNAT family N-acetyltransferase</fullName>
    </submittedName>
</protein>
<sequence length="88" mass="10077">MLRMASFPPDQDEVGLWVADHQREWLVGEAYRFAIEREASMIGVVDFDGVAEREGSLGYWFDRAAWGQGYSFEAAHAVTRLHLRKLGF</sequence>
<dbReference type="EMBL" id="CP120374">
    <property type="protein sequence ID" value="WEX90928.1"/>
    <property type="molecule type" value="Genomic_DNA"/>
</dbReference>
<name>A0ABY8DPS1_9HYPH</name>
<reference evidence="2 3" key="1">
    <citation type="submission" date="2023-03" db="EMBL/GenBank/DDBJ databases">
        <authorList>
            <person name="Kaur S."/>
            <person name="Espinosa-Saiz D."/>
            <person name="Velazquez E."/>
            <person name="Menendez E."/>
            <person name="diCenzo G.C."/>
        </authorList>
    </citation>
    <scope>NUCLEOTIDE SEQUENCE [LARGE SCALE GENOMIC DNA]</scope>
    <source>
        <strain evidence="2 3">LMG 24692</strain>
    </source>
</reference>